<protein>
    <recommendedName>
        <fullName evidence="5">Extracellular membrane protein CFEM domain-containing protein</fullName>
    </recommendedName>
</protein>
<dbReference type="RefSeq" id="XP_013339364.1">
    <property type="nucleotide sequence ID" value="XM_013483910.1"/>
</dbReference>
<evidence type="ECO:0000313" key="3">
    <source>
        <dbReference type="EMBL" id="KEQ90939.1"/>
    </source>
</evidence>
<keyword evidence="2" id="KW-0732">Signal</keyword>
<dbReference type="HOGENOM" id="CLU_064772_0_0_1"/>
<name>A0A074Y4Q2_AURSE</name>
<dbReference type="OrthoDB" id="5427833at2759"/>
<feature type="compositionally biased region" description="Polar residues" evidence="1">
    <location>
        <begin position="197"/>
        <end position="211"/>
    </location>
</feature>
<evidence type="ECO:0000256" key="2">
    <source>
        <dbReference type="SAM" id="SignalP"/>
    </source>
</evidence>
<feature type="signal peptide" evidence="2">
    <location>
        <begin position="1"/>
        <end position="20"/>
    </location>
</feature>
<sequence>MFRQVFYFIAFLLTLQLASAVTLNDFTPRVSGLTGACEIIYTAEIDGCAGDDFAQKAGCSTSCISALIAVSKKVNAACHSQAKGSSNIITAFLDDSGVSKLCPNAVQVAAQYSTSISIGSSTMILTTVPSINTQIMTDTSSEMTSIVISTATIQPLPDTSSSTDEAVFTGLTSTITGTSLAFATTTPSSVIEATMHPTLSSKSQSTQAAQHTQKETSNDGSPFDTSAAHRDSSASYLILLSGFLAILCLY</sequence>
<reference evidence="3 4" key="1">
    <citation type="journal article" date="2014" name="BMC Genomics">
        <title>Genome sequencing of four Aureobasidium pullulans varieties: biotechnological potential, stress tolerance, and description of new species.</title>
        <authorList>
            <person name="Gostin Ar C."/>
            <person name="Ohm R.A."/>
            <person name="Kogej T."/>
            <person name="Sonjak S."/>
            <person name="Turk M."/>
            <person name="Zajc J."/>
            <person name="Zalar P."/>
            <person name="Grube M."/>
            <person name="Sun H."/>
            <person name="Han J."/>
            <person name="Sharma A."/>
            <person name="Chiniquy J."/>
            <person name="Ngan C.Y."/>
            <person name="Lipzen A."/>
            <person name="Barry K."/>
            <person name="Grigoriev I.V."/>
            <person name="Gunde-Cimerman N."/>
        </authorList>
    </citation>
    <scope>NUCLEOTIDE SEQUENCE [LARGE SCALE GENOMIC DNA]</scope>
    <source>
        <strain evidence="3 4">EXF-2481</strain>
    </source>
</reference>
<feature type="chain" id="PRO_5001704542" description="Extracellular membrane protein CFEM domain-containing protein" evidence="2">
    <location>
        <begin position="21"/>
        <end position="250"/>
    </location>
</feature>
<organism evidence="3 4">
    <name type="scientific">Aureobasidium subglaciale (strain EXF-2481)</name>
    <name type="common">Aureobasidium pullulans var. subglaciale</name>
    <dbReference type="NCBI Taxonomy" id="1043005"/>
    <lineage>
        <taxon>Eukaryota</taxon>
        <taxon>Fungi</taxon>
        <taxon>Dikarya</taxon>
        <taxon>Ascomycota</taxon>
        <taxon>Pezizomycotina</taxon>
        <taxon>Dothideomycetes</taxon>
        <taxon>Dothideomycetidae</taxon>
        <taxon>Dothideales</taxon>
        <taxon>Saccotheciaceae</taxon>
        <taxon>Aureobasidium</taxon>
    </lineage>
</organism>
<dbReference type="Proteomes" id="UP000030641">
    <property type="component" value="Unassembled WGS sequence"/>
</dbReference>
<dbReference type="EMBL" id="KL584784">
    <property type="protein sequence ID" value="KEQ90939.1"/>
    <property type="molecule type" value="Genomic_DNA"/>
</dbReference>
<feature type="region of interest" description="Disordered" evidence="1">
    <location>
        <begin position="197"/>
        <end position="226"/>
    </location>
</feature>
<evidence type="ECO:0000313" key="4">
    <source>
        <dbReference type="Proteomes" id="UP000030641"/>
    </source>
</evidence>
<evidence type="ECO:0008006" key="5">
    <source>
        <dbReference type="Google" id="ProtNLM"/>
    </source>
</evidence>
<dbReference type="InParanoid" id="A0A074Y4Q2"/>
<dbReference type="OMA" id="FMCASFA"/>
<dbReference type="AlphaFoldDB" id="A0A074Y4Q2"/>
<proteinExistence type="predicted"/>
<dbReference type="GeneID" id="25372164"/>
<gene>
    <name evidence="3" type="ORF">AUEXF2481DRAFT_9059</name>
</gene>
<evidence type="ECO:0000256" key="1">
    <source>
        <dbReference type="SAM" id="MobiDB-lite"/>
    </source>
</evidence>
<keyword evidence="4" id="KW-1185">Reference proteome</keyword>
<accession>A0A074Y4Q2</accession>